<comment type="caution">
    <text evidence="5">The sequence shown here is derived from an EMBL/GenBank/DDBJ whole genome shotgun (WGS) entry which is preliminary data.</text>
</comment>
<evidence type="ECO:0000313" key="6">
    <source>
        <dbReference type="Proteomes" id="UP000266287"/>
    </source>
</evidence>
<accession>A0A399FXR1</accession>
<dbReference type="EMBL" id="NDHY01000001">
    <property type="protein sequence ID" value="RII00971.1"/>
    <property type="molecule type" value="Genomic_DNA"/>
</dbReference>
<evidence type="ECO:0000313" key="5">
    <source>
        <dbReference type="EMBL" id="RII00971.1"/>
    </source>
</evidence>
<feature type="domain" description="3-dehydroquinate synthase C-terminal" evidence="4">
    <location>
        <begin position="156"/>
        <end position="330"/>
    </location>
</feature>
<dbReference type="InterPro" id="IPR056179">
    <property type="entry name" value="DHQS_C"/>
</dbReference>
<keyword evidence="1" id="KW-0028">Amino-acid biosynthesis</keyword>
<evidence type="ECO:0000256" key="2">
    <source>
        <dbReference type="ARBA" id="ARBA00023141"/>
    </source>
</evidence>
<dbReference type="PANTHER" id="PTHR33563">
    <property type="match status" value="1"/>
</dbReference>
<keyword evidence="5" id="KW-0560">Oxidoreductase</keyword>
<sequence>MKKVWINCAPWNKEVAVVALESGADALLVPRGFKEKVQELGLIKTVAEDGDIKLGKEVIQFEIRGKEDEEEAVRLSKSRTLILKMKNWTIIPLENLLAQTEGIFAEVRNAKEARTALQILEKGVEGIFLKTTNLNEIKKTVGLAKRTEEKLKLEAARITRVEPLGLGDRVCIDTCTNMGLGEGMLIGNSSSAFFLIHSESVENPYVEPRPFRVNAGPVHAYTLLPGGRTKYLSELKSGDESLIVNHKGQTQVTVVGRIKVERRPLMLVEGNIKKKKISLILQNAETIRLVSPEGKPISVVALRKGSEVLSFSDEPGRHFGMKIEETITEK</sequence>
<dbReference type="GO" id="GO:0009073">
    <property type="term" value="P:aromatic amino acid family biosynthetic process"/>
    <property type="evidence" value="ECO:0007669"/>
    <property type="project" value="UniProtKB-KW"/>
</dbReference>
<dbReference type="Pfam" id="PF26558">
    <property type="entry name" value="DHQS_2nd"/>
    <property type="match status" value="1"/>
</dbReference>
<evidence type="ECO:0000259" key="4">
    <source>
        <dbReference type="Pfam" id="PF26558"/>
    </source>
</evidence>
<proteinExistence type="inferred from homology"/>
<dbReference type="HAMAP" id="MF_01244">
    <property type="entry name" value="Arch_DHQ_synthase"/>
    <property type="match status" value="1"/>
</dbReference>
<name>A0A399FXR1_UNCN2</name>
<dbReference type="PANTHER" id="PTHR33563:SF1">
    <property type="entry name" value="3-DEHYDROQUINATE SYNTHASE"/>
    <property type="match status" value="1"/>
</dbReference>
<organism evidence="5 6">
    <name type="scientific">candidate division NPL-UPA2 bacterium Unc8</name>
    <dbReference type="NCBI Taxonomy" id="1980939"/>
    <lineage>
        <taxon>Bacteria</taxon>
    </lineage>
</organism>
<dbReference type="PIRSF" id="PIRSF006655">
    <property type="entry name" value="DHQ_synth"/>
    <property type="match status" value="1"/>
</dbReference>
<dbReference type="InterPro" id="IPR030960">
    <property type="entry name" value="DHQS/DOIS_N"/>
</dbReference>
<keyword evidence="2" id="KW-0057">Aromatic amino acid biosynthesis</keyword>
<dbReference type="GO" id="GO:0102042">
    <property type="term" value="F:dehydroquinate synthase activity"/>
    <property type="evidence" value="ECO:0007669"/>
    <property type="project" value="UniProtKB-EC"/>
</dbReference>
<feature type="domain" description="3-dehydroquinate synthase N-terminal" evidence="3">
    <location>
        <begin position="1"/>
        <end position="143"/>
    </location>
</feature>
<dbReference type="GO" id="GO:0008652">
    <property type="term" value="P:amino acid biosynthetic process"/>
    <property type="evidence" value="ECO:0007669"/>
    <property type="project" value="UniProtKB-KW"/>
</dbReference>
<dbReference type="Pfam" id="PF01959">
    <property type="entry name" value="DHQS"/>
    <property type="match status" value="1"/>
</dbReference>
<dbReference type="NCBIfam" id="NF002627">
    <property type="entry name" value="PRK02290.1-5"/>
    <property type="match status" value="1"/>
</dbReference>
<dbReference type="AlphaFoldDB" id="A0A399FXR1"/>
<reference evidence="5 6" key="1">
    <citation type="submission" date="2018-08" db="EMBL/GenBank/DDBJ databases">
        <title>Draft genome of candidate division NPL-UPA2 bacterium Unc8 that adapted to ultra-basic serpentinizing groundwater.</title>
        <authorList>
            <person name="Ishii S."/>
            <person name="Suzuki S."/>
            <person name="Nealson K.H."/>
        </authorList>
    </citation>
    <scope>NUCLEOTIDE SEQUENCE [LARGE SCALE GENOMIC DNA]</scope>
    <source>
        <strain evidence="5">Unc8</strain>
    </source>
</reference>
<dbReference type="Proteomes" id="UP000266287">
    <property type="component" value="Unassembled WGS sequence"/>
</dbReference>
<evidence type="ECO:0000259" key="3">
    <source>
        <dbReference type="Pfam" id="PF01959"/>
    </source>
</evidence>
<dbReference type="EC" id="1.4.1.24" evidence="5"/>
<protein>
    <submittedName>
        <fullName evidence="5">3-dehydroquinate synthase II</fullName>
        <ecNumber evidence="5">1.4.1.24</ecNumber>
    </submittedName>
</protein>
<gene>
    <name evidence="5" type="ORF">B9J77_00040</name>
</gene>
<evidence type="ECO:0000256" key="1">
    <source>
        <dbReference type="ARBA" id="ARBA00022605"/>
    </source>
</evidence>
<dbReference type="GO" id="GO:0003856">
    <property type="term" value="F:3-dehydroquinate synthase activity"/>
    <property type="evidence" value="ECO:0007669"/>
    <property type="project" value="InterPro"/>
</dbReference>
<dbReference type="InterPro" id="IPR002812">
    <property type="entry name" value="DHQS"/>
</dbReference>